<evidence type="ECO:0000313" key="5">
    <source>
        <dbReference type="Proteomes" id="UP000663877"/>
    </source>
</evidence>
<dbReference type="EMBL" id="CAJNOI010008202">
    <property type="protein sequence ID" value="CAF1595544.1"/>
    <property type="molecule type" value="Genomic_DNA"/>
</dbReference>
<dbReference type="SUPFAM" id="SSF56801">
    <property type="entry name" value="Acetyl-CoA synthetase-like"/>
    <property type="match status" value="1"/>
</dbReference>
<dbReference type="Proteomes" id="UP000663877">
    <property type="component" value="Unassembled WGS sequence"/>
</dbReference>
<evidence type="ECO:0000313" key="2">
    <source>
        <dbReference type="EMBL" id="CAF1595544.1"/>
    </source>
</evidence>
<evidence type="ECO:0000313" key="3">
    <source>
        <dbReference type="EMBL" id="CAF1680886.1"/>
    </source>
</evidence>
<feature type="domain" description="AMP-binding enzyme C-terminal" evidence="1">
    <location>
        <begin position="84"/>
        <end position="153"/>
    </location>
</feature>
<feature type="non-terminal residue" evidence="2">
    <location>
        <position position="159"/>
    </location>
</feature>
<accession>A0A816AFP9</accession>
<dbReference type="PANTHER" id="PTHR45527">
    <property type="entry name" value="NONRIBOSOMAL PEPTIDE SYNTHETASE"/>
    <property type="match status" value="1"/>
</dbReference>
<dbReference type="OrthoDB" id="416786at2759"/>
<name>A0A816AFP9_9BILA</name>
<dbReference type="GO" id="GO:0044550">
    <property type="term" value="P:secondary metabolite biosynthetic process"/>
    <property type="evidence" value="ECO:0007669"/>
    <property type="project" value="TreeGrafter"/>
</dbReference>
<dbReference type="GO" id="GO:0031177">
    <property type="term" value="F:phosphopantetheine binding"/>
    <property type="evidence" value="ECO:0007669"/>
    <property type="project" value="TreeGrafter"/>
</dbReference>
<sequence length="159" mass="17813">MIMSEYLQSSATNQVGELLVGGAGVFAGYLGRDDLSAKALIAIDSELFYRTSDLVTMDNNGLLHYQGRKDHQIKLHGQRIELGEIERCLLNTTSSISACVVIKWNDDHLVAYVQSSDINEEQLRQHCQSHLPPHMIPSIFIVLNKLPLNQNGKIDRKLL</sequence>
<dbReference type="GO" id="GO:0043041">
    <property type="term" value="P:amino acid activation for nonribosomal peptide biosynthetic process"/>
    <property type="evidence" value="ECO:0007669"/>
    <property type="project" value="TreeGrafter"/>
</dbReference>
<proteinExistence type="predicted"/>
<dbReference type="AlphaFoldDB" id="A0A816AFP9"/>
<dbReference type="Gene3D" id="3.30.300.30">
    <property type="match status" value="1"/>
</dbReference>
<dbReference type="EMBL" id="CAJNOM010008649">
    <property type="protein sequence ID" value="CAF1680886.1"/>
    <property type="molecule type" value="Genomic_DNA"/>
</dbReference>
<dbReference type="InterPro" id="IPR045851">
    <property type="entry name" value="AMP-bd_C_sf"/>
</dbReference>
<keyword evidence="4" id="KW-1185">Reference proteome</keyword>
<dbReference type="GO" id="GO:0005737">
    <property type="term" value="C:cytoplasm"/>
    <property type="evidence" value="ECO:0007669"/>
    <property type="project" value="TreeGrafter"/>
</dbReference>
<evidence type="ECO:0000313" key="4">
    <source>
        <dbReference type="Proteomes" id="UP000663832"/>
    </source>
</evidence>
<dbReference type="PANTHER" id="PTHR45527:SF1">
    <property type="entry name" value="FATTY ACID SYNTHASE"/>
    <property type="match status" value="1"/>
</dbReference>
<gene>
    <name evidence="2" type="ORF">BJG266_LOCUS50038</name>
    <name evidence="3" type="ORF">QVE165_LOCUS67131</name>
</gene>
<comment type="caution">
    <text evidence="2">The sequence shown here is derived from an EMBL/GenBank/DDBJ whole genome shotgun (WGS) entry which is preliminary data.</text>
</comment>
<protein>
    <recommendedName>
        <fullName evidence="1">AMP-binding enzyme C-terminal domain-containing protein</fullName>
    </recommendedName>
</protein>
<dbReference type="InterPro" id="IPR025110">
    <property type="entry name" value="AMP-bd_C"/>
</dbReference>
<organism evidence="2 5">
    <name type="scientific">Adineta steineri</name>
    <dbReference type="NCBI Taxonomy" id="433720"/>
    <lineage>
        <taxon>Eukaryota</taxon>
        <taxon>Metazoa</taxon>
        <taxon>Spiralia</taxon>
        <taxon>Gnathifera</taxon>
        <taxon>Rotifera</taxon>
        <taxon>Eurotatoria</taxon>
        <taxon>Bdelloidea</taxon>
        <taxon>Adinetida</taxon>
        <taxon>Adinetidae</taxon>
        <taxon>Adineta</taxon>
    </lineage>
</organism>
<dbReference type="Gene3D" id="3.40.50.12780">
    <property type="entry name" value="N-terminal domain of ligase-like"/>
    <property type="match status" value="1"/>
</dbReference>
<evidence type="ECO:0000259" key="1">
    <source>
        <dbReference type="Pfam" id="PF13193"/>
    </source>
</evidence>
<reference evidence="2" key="1">
    <citation type="submission" date="2021-02" db="EMBL/GenBank/DDBJ databases">
        <authorList>
            <person name="Nowell W R."/>
        </authorList>
    </citation>
    <scope>NUCLEOTIDE SEQUENCE</scope>
</reference>
<dbReference type="Proteomes" id="UP000663832">
    <property type="component" value="Unassembled WGS sequence"/>
</dbReference>
<dbReference type="Pfam" id="PF13193">
    <property type="entry name" value="AMP-binding_C"/>
    <property type="match status" value="1"/>
</dbReference>
<dbReference type="InterPro" id="IPR042099">
    <property type="entry name" value="ANL_N_sf"/>
</dbReference>